<dbReference type="InterPro" id="IPR001623">
    <property type="entry name" value="DnaJ_domain"/>
</dbReference>
<name>A0A932FWF1_UNCTE</name>
<dbReference type="Gene3D" id="1.10.287.110">
    <property type="entry name" value="DnaJ domain"/>
    <property type="match status" value="1"/>
</dbReference>
<evidence type="ECO:0000313" key="4">
    <source>
        <dbReference type="Proteomes" id="UP000769766"/>
    </source>
</evidence>
<dbReference type="CDD" id="cd06257">
    <property type="entry name" value="DnaJ"/>
    <property type="match status" value="1"/>
</dbReference>
<reference evidence="3" key="1">
    <citation type="submission" date="2020-07" db="EMBL/GenBank/DDBJ databases">
        <title>Huge and variable diversity of episymbiotic CPR bacteria and DPANN archaea in groundwater ecosystems.</title>
        <authorList>
            <person name="He C.Y."/>
            <person name="Keren R."/>
            <person name="Whittaker M."/>
            <person name="Farag I.F."/>
            <person name="Doudna J."/>
            <person name="Cate J.H.D."/>
            <person name="Banfield J.F."/>
        </authorList>
    </citation>
    <scope>NUCLEOTIDE SEQUENCE</scope>
    <source>
        <strain evidence="3">NC_groundwater_672_Ag_B-0.1um_62_36</strain>
    </source>
</reference>
<proteinExistence type="predicted"/>
<dbReference type="PANTHER" id="PTHR24074">
    <property type="entry name" value="CO-CHAPERONE PROTEIN DJLA"/>
    <property type="match status" value="1"/>
</dbReference>
<dbReference type="Proteomes" id="UP000769766">
    <property type="component" value="Unassembled WGS sequence"/>
</dbReference>
<dbReference type="SMART" id="SM00271">
    <property type="entry name" value="DnaJ"/>
    <property type="match status" value="1"/>
</dbReference>
<dbReference type="AlphaFoldDB" id="A0A932FWF1"/>
<feature type="domain" description="J" evidence="2">
    <location>
        <begin position="70"/>
        <end position="135"/>
    </location>
</feature>
<protein>
    <submittedName>
        <fullName evidence="3">DnaJ domain-containing protein</fullName>
    </submittedName>
</protein>
<accession>A0A932FWF1</accession>
<feature type="region of interest" description="Disordered" evidence="1">
    <location>
        <begin position="23"/>
        <end position="64"/>
    </location>
</feature>
<evidence type="ECO:0000256" key="1">
    <source>
        <dbReference type="SAM" id="MobiDB-lite"/>
    </source>
</evidence>
<dbReference type="EMBL" id="JACPRF010000185">
    <property type="protein sequence ID" value="MBI2876433.1"/>
    <property type="molecule type" value="Genomic_DNA"/>
</dbReference>
<evidence type="ECO:0000259" key="2">
    <source>
        <dbReference type="PROSITE" id="PS50076"/>
    </source>
</evidence>
<evidence type="ECO:0000313" key="3">
    <source>
        <dbReference type="EMBL" id="MBI2876433.1"/>
    </source>
</evidence>
<comment type="caution">
    <text evidence="3">The sequence shown here is derived from an EMBL/GenBank/DDBJ whole genome shotgun (WGS) entry which is preliminary data.</text>
</comment>
<gene>
    <name evidence="3" type="ORF">HYY20_06090</name>
</gene>
<organism evidence="3 4">
    <name type="scientific">Tectimicrobiota bacterium</name>
    <dbReference type="NCBI Taxonomy" id="2528274"/>
    <lineage>
        <taxon>Bacteria</taxon>
        <taxon>Pseudomonadati</taxon>
        <taxon>Nitrospinota/Tectimicrobiota group</taxon>
        <taxon>Candidatus Tectimicrobiota</taxon>
    </lineage>
</organism>
<feature type="compositionally biased region" description="Basic and acidic residues" evidence="1">
    <location>
        <begin position="30"/>
        <end position="51"/>
    </location>
</feature>
<dbReference type="InterPro" id="IPR050817">
    <property type="entry name" value="DjlA_DnaK_co-chaperone"/>
</dbReference>
<dbReference type="SUPFAM" id="SSF46565">
    <property type="entry name" value="Chaperone J-domain"/>
    <property type="match status" value="1"/>
</dbReference>
<dbReference type="InterPro" id="IPR036869">
    <property type="entry name" value="J_dom_sf"/>
</dbReference>
<dbReference type="Pfam" id="PF00226">
    <property type="entry name" value="DnaJ"/>
    <property type="match status" value="1"/>
</dbReference>
<sequence length="135" mass="15672">MGIGERLYRLARAHLRSWLPRTADRPSFPWEERFSRDPAGPKKEAEGERGHTGRQPGGPRTIPYRPDLAQYYANLEVPYGSDLATVRSAWKRMMKKYHPDLHSHNPEKCRTATLLTQRLTEAYQELEKALKDRAN</sequence>
<dbReference type="PROSITE" id="PS50076">
    <property type="entry name" value="DNAJ_2"/>
    <property type="match status" value="1"/>
</dbReference>